<dbReference type="PANTHER" id="PTHR33678:SF2">
    <property type="match status" value="1"/>
</dbReference>
<organism evidence="3">
    <name type="scientific">marine sediment metagenome</name>
    <dbReference type="NCBI Taxonomy" id="412755"/>
    <lineage>
        <taxon>unclassified sequences</taxon>
        <taxon>metagenomes</taxon>
        <taxon>ecological metagenomes</taxon>
    </lineage>
</organism>
<dbReference type="InterPro" id="IPR052344">
    <property type="entry name" value="Transposase-related"/>
</dbReference>
<dbReference type="InterPro" id="IPR004291">
    <property type="entry name" value="Transposase_IS66_central"/>
</dbReference>
<evidence type="ECO:0000313" key="3">
    <source>
        <dbReference type="EMBL" id="KKL28414.1"/>
    </source>
</evidence>
<feature type="non-terminal residue" evidence="3">
    <location>
        <position position="253"/>
    </location>
</feature>
<proteinExistence type="predicted"/>
<protein>
    <recommendedName>
        <fullName evidence="2">Transposase IS66 central domain-containing protein</fullName>
    </recommendedName>
</protein>
<evidence type="ECO:0000256" key="1">
    <source>
        <dbReference type="SAM" id="MobiDB-lite"/>
    </source>
</evidence>
<comment type="caution">
    <text evidence="3">The sequence shown here is derived from an EMBL/GenBank/DDBJ whole genome shotgun (WGS) entry which is preliminary data.</text>
</comment>
<feature type="region of interest" description="Disordered" evidence="1">
    <location>
        <begin position="58"/>
        <end position="87"/>
    </location>
</feature>
<feature type="domain" description="Transposase IS66 central" evidence="2">
    <location>
        <begin position="2"/>
        <end position="109"/>
    </location>
</feature>
<dbReference type="AlphaFoldDB" id="A0A0F9C2M0"/>
<evidence type="ECO:0000259" key="2">
    <source>
        <dbReference type="Pfam" id="PF03050"/>
    </source>
</evidence>
<dbReference type="PANTHER" id="PTHR33678">
    <property type="entry name" value="BLL1576 PROTEIN"/>
    <property type="match status" value="1"/>
</dbReference>
<accession>A0A0F9C2M0</accession>
<name>A0A0F9C2M0_9ZZZZ</name>
<feature type="domain" description="Transposase IS66 central" evidence="2">
    <location>
        <begin position="135"/>
        <end position="213"/>
    </location>
</feature>
<sequence length="253" mass="29802">MKDILEGFEGTLISDFFRAYDKFEDVEQQKCLGHLLSDIIELIVKLEKENERIEKKLEKHEESVKKEEDSEAAPNKRGRPKKLESLTESQVETLQTRRVQNFKSLNQAVRLRSFFRATFKHTVLGWKTDMSKRLTKEEAEERLRELVLKLREEGVIEADLEKLLKRCKKYEKKLFTYLKYEGVPPDNNEAERKLRPFVVQRKRSGGFKSPEVMRHFVVYLSLYMTCKVNGKDFDKLLDLIFSGQEIDLGSFLS</sequence>
<feature type="compositionally biased region" description="Basic and acidic residues" evidence="1">
    <location>
        <begin position="58"/>
        <end position="68"/>
    </location>
</feature>
<dbReference type="EMBL" id="LAZR01035105">
    <property type="protein sequence ID" value="KKL28414.1"/>
    <property type="molecule type" value="Genomic_DNA"/>
</dbReference>
<reference evidence="3" key="1">
    <citation type="journal article" date="2015" name="Nature">
        <title>Complex archaea that bridge the gap between prokaryotes and eukaryotes.</title>
        <authorList>
            <person name="Spang A."/>
            <person name="Saw J.H."/>
            <person name="Jorgensen S.L."/>
            <person name="Zaremba-Niedzwiedzka K."/>
            <person name="Martijn J."/>
            <person name="Lind A.E."/>
            <person name="van Eijk R."/>
            <person name="Schleper C."/>
            <person name="Guy L."/>
            <person name="Ettema T.J."/>
        </authorList>
    </citation>
    <scope>NUCLEOTIDE SEQUENCE</scope>
</reference>
<gene>
    <name evidence="3" type="ORF">LCGC14_2375380</name>
</gene>
<dbReference type="Pfam" id="PF03050">
    <property type="entry name" value="DDE_Tnp_IS66"/>
    <property type="match status" value="2"/>
</dbReference>